<accession>A0A2G5SE56</accession>
<evidence type="ECO:0000313" key="2">
    <source>
        <dbReference type="Proteomes" id="UP000230233"/>
    </source>
</evidence>
<sequence>MRKMIGRQGVHTQTTKLLHNNAQASRLKFLCARRHLLGTRPRQGALERIFYIVYLTRECLKAVCCPSDA</sequence>
<name>A0A2G5SE56_9PELO</name>
<dbReference type="AlphaFoldDB" id="A0A2G5SE56"/>
<evidence type="ECO:0000313" key="1">
    <source>
        <dbReference type="EMBL" id="PIC13297.1"/>
    </source>
</evidence>
<comment type="caution">
    <text evidence="1">The sequence shown here is derived from an EMBL/GenBank/DDBJ whole genome shotgun (WGS) entry which is preliminary data.</text>
</comment>
<keyword evidence="2" id="KW-1185">Reference proteome</keyword>
<dbReference type="EMBL" id="PDUG01000014">
    <property type="protein sequence ID" value="PIC13297.1"/>
    <property type="molecule type" value="Genomic_DNA"/>
</dbReference>
<dbReference type="Proteomes" id="UP000230233">
    <property type="component" value="Unassembled WGS sequence"/>
</dbReference>
<proteinExistence type="predicted"/>
<reference evidence="2" key="1">
    <citation type="submission" date="2017-10" db="EMBL/GenBank/DDBJ databases">
        <title>Rapid genome shrinkage in a self-fertile nematode reveals novel sperm competition proteins.</title>
        <authorList>
            <person name="Yin D."/>
            <person name="Schwarz E.M."/>
            <person name="Thomas C.G."/>
            <person name="Felde R.L."/>
            <person name="Korf I.F."/>
            <person name="Cutter A.D."/>
            <person name="Schartner C.M."/>
            <person name="Ralston E.J."/>
            <person name="Meyer B.J."/>
            <person name="Haag E.S."/>
        </authorList>
    </citation>
    <scope>NUCLEOTIDE SEQUENCE [LARGE SCALE GENOMIC DNA]</scope>
    <source>
        <strain evidence="2">JU1422</strain>
    </source>
</reference>
<organism evidence="1 2">
    <name type="scientific">Caenorhabditis nigoni</name>
    <dbReference type="NCBI Taxonomy" id="1611254"/>
    <lineage>
        <taxon>Eukaryota</taxon>
        <taxon>Metazoa</taxon>
        <taxon>Ecdysozoa</taxon>
        <taxon>Nematoda</taxon>
        <taxon>Chromadorea</taxon>
        <taxon>Rhabditida</taxon>
        <taxon>Rhabditina</taxon>
        <taxon>Rhabditomorpha</taxon>
        <taxon>Rhabditoidea</taxon>
        <taxon>Rhabditidae</taxon>
        <taxon>Peloderinae</taxon>
        <taxon>Caenorhabditis</taxon>
    </lineage>
</organism>
<protein>
    <submittedName>
        <fullName evidence="1">Uncharacterized protein</fullName>
    </submittedName>
</protein>
<gene>
    <name evidence="1" type="ORF">B9Z55_027920</name>
</gene>